<dbReference type="Proteomes" id="UP000069705">
    <property type="component" value="Unassembled WGS sequence"/>
</dbReference>
<evidence type="ECO:0000313" key="1">
    <source>
        <dbReference type="EMBL" id="GAT04201.1"/>
    </source>
</evidence>
<gene>
    <name evidence="1" type="ORF">RMCFA_4312</name>
</gene>
<evidence type="ECO:0008006" key="3">
    <source>
        <dbReference type="Google" id="ProtNLM"/>
    </source>
</evidence>
<organism evidence="1 2">
    <name type="scientific">Mycolicibacterium fortuitum subsp. acetamidolyticum</name>
    <dbReference type="NCBI Taxonomy" id="144550"/>
    <lineage>
        <taxon>Bacteria</taxon>
        <taxon>Bacillati</taxon>
        <taxon>Actinomycetota</taxon>
        <taxon>Actinomycetes</taxon>
        <taxon>Mycobacteriales</taxon>
        <taxon>Mycobacteriaceae</taxon>
        <taxon>Mycolicibacterium</taxon>
    </lineage>
</organism>
<dbReference type="RefSeq" id="WP_061264569.1">
    <property type="nucleotide sequence ID" value="NZ_BCSZ01000040.1"/>
</dbReference>
<proteinExistence type="predicted"/>
<sequence length="217" mass="24405">MTEVLYRWPTAAQFGRVVPKTKFYEHGSVSTAVREKFVVEVQRITWAYKLAESTINLPGSAEVPEIQVFQIESKGDDVAEPVLTAIDKAVRTPIIFEVHRADGHVRMTASLKLIGATAKLGTYYTTSWLPNDSARQQLPAAITLTALYTTLVQSLSPVGARPGEDLADAATRMEAVRKLEREIASLQRKLRNEPQFNRKVEIRRVLKTKQSELEQQR</sequence>
<reference evidence="1 2" key="1">
    <citation type="journal article" date="2016" name="Genome Announc.">
        <title>Draft Genome Sequences of Five Rapidly Growing Mycobacterium Species, M. thermoresistibile, M. fortuitum subsp. acetamidolyticum, M. canariasense, M. brisbanense, and M. novocastrense.</title>
        <authorList>
            <person name="Katahira K."/>
            <person name="Ogura Y."/>
            <person name="Gotoh Y."/>
            <person name="Hayashi T."/>
        </authorList>
    </citation>
    <scope>NUCLEOTIDE SEQUENCE [LARGE SCALE GENOMIC DNA]</scope>
    <source>
        <strain evidence="1 2">JCM6368</strain>
    </source>
</reference>
<reference evidence="2" key="2">
    <citation type="submission" date="2016-02" db="EMBL/GenBank/DDBJ databases">
        <title>Draft genome sequence of five rapidly growing Mycobacterium species.</title>
        <authorList>
            <person name="Katahira K."/>
            <person name="Gotou Y."/>
            <person name="Iida K."/>
            <person name="Ogura Y."/>
            <person name="Hayashi T."/>
        </authorList>
    </citation>
    <scope>NUCLEOTIDE SEQUENCE [LARGE SCALE GENOMIC DNA]</scope>
    <source>
        <strain evidence="2">JCM6368</strain>
    </source>
</reference>
<accession>A0A100WTM7</accession>
<dbReference type="EMBL" id="BCSZ01000040">
    <property type="protein sequence ID" value="GAT04201.1"/>
    <property type="molecule type" value="Genomic_DNA"/>
</dbReference>
<dbReference type="AlphaFoldDB" id="A0A100WTM7"/>
<protein>
    <recommendedName>
        <fullName evidence="3">DUF4391 domain-containing protein</fullName>
    </recommendedName>
</protein>
<dbReference type="InterPro" id="IPR025503">
    <property type="entry name" value="DUF4391"/>
</dbReference>
<dbReference type="Pfam" id="PF14335">
    <property type="entry name" value="DUF4391"/>
    <property type="match status" value="1"/>
</dbReference>
<evidence type="ECO:0000313" key="2">
    <source>
        <dbReference type="Proteomes" id="UP000069705"/>
    </source>
</evidence>
<name>A0A100WTM7_MYCFO</name>
<comment type="caution">
    <text evidence="1">The sequence shown here is derived from an EMBL/GenBank/DDBJ whole genome shotgun (WGS) entry which is preliminary data.</text>
</comment>